<evidence type="ECO:0000313" key="2">
    <source>
        <dbReference type="EMBL" id="OAG10974.1"/>
    </source>
</evidence>
<evidence type="ECO:0000256" key="1">
    <source>
        <dbReference type="SAM" id="MobiDB-lite"/>
    </source>
</evidence>
<dbReference type="Proteomes" id="UP000077069">
    <property type="component" value="Unassembled WGS sequence"/>
</dbReference>
<name>A0A177CTX3_9PLEO</name>
<feature type="compositionally biased region" description="Polar residues" evidence="1">
    <location>
        <begin position="28"/>
        <end position="39"/>
    </location>
</feature>
<organism evidence="2 3">
    <name type="scientific">Paraphaeosphaeria sporulosa</name>
    <dbReference type="NCBI Taxonomy" id="1460663"/>
    <lineage>
        <taxon>Eukaryota</taxon>
        <taxon>Fungi</taxon>
        <taxon>Dikarya</taxon>
        <taxon>Ascomycota</taxon>
        <taxon>Pezizomycotina</taxon>
        <taxon>Dothideomycetes</taxon>
        <taxon>Pleosporomycetidae</taxon>
        <taxon>Pleosporales</taxon>
        <taxon>Massarineae</taxon>
        <taxon>Didymosphaeriaceae</taxon>
        <taxon>Paraphaeosphaeria</taxon>
    </lineage>
</organism>
<dbReference type="InParanoid" id="A0A177CTX3"/>
<reference evidence="2 3" key="1">
    <citation type="submission" date="2016-05" db="EMBL/GenBank/DDBJ databases">
        <title>Comparative analysis of secretome profiles of manganese(II)-oxidizing ascomycete fungi.</title>
        <authorList>
            <consortium name="DOE Joint Genome Institute"/>
            <person name="Zeiner C.A."/>
            <person name="Purvine S.O."/>
            <person name="Zink E.M."/>
            <person name="Wu S."/>
            <person name="Pasa-Tolic L."/>
            <person name="Chaput D.L."/>
            <person name="Haridas S."/>
            <person name="Grigoriev I.V."/>
            <person name="Santelli C.M."/>
            <person name="Hansel C.M."/>
        </authorList>
    </citation>
    <scope>NUCLEOTIDE SEQUENCE [LARGE SCALE GENOMIC DNA]</scope>
    <source>
        <strain evidence="2 3">AP3s5-JAC2a</strain>
    </source>
</reference>
<dbReference type="AlphaFoldDB" id="A0A177CTX3"/>
<sequence>MSTITVQHIQLRRHLVSSPVTAQLHPYSNTAHQTRSSMITHHPPPQAHNRHRQK</sequence>
<dbReference type="GeneID" id="28761320"/>
<dbReference type="EMBL" id="KV441549">
    <property type="protein sequence ID" value="OAG10974.1"/>
    <property type="molecule type" value="Genomic_DNA"/>
</dbReference>
<protein>
    <submittedName>
        <fullName evidence="2">Uncharacterized protein</fullName>
    </submittedName>
</protein>
<gene>
    <name evidence="2" type="ORF">CC84DRAFT_1161776</name>
</gene>
<accession>A0A177CTX3</accession>
<feature type="region of interest" description="Disordered" evidence="1">
    <location>
        <begin position="28"/>
        <end position="54"/>
    </location>
</feature>
<evidence type="ECO:0000313" key="3">
    <source>
        <dbReference type="Proteomes" id="UP000077069"/>
    </source>
</evidence>
<proteinExistence type="predicted"/>
<dbReference type="RefSeq" id="XP_018041339.1">
    <property type="nucleotide sequence ID" value="XM_018177834.1"/>
</dbReference>
<keyword evidence="3" id="KW-1185">Reference proteome</keyword>